<dbReference type="AlphaFoldDB" id="A0A8J9VQG6"/>
<dbReference type="EMBL" id="OV170227">
    <property type="protein sequence ID" value="CAH0728053.1"/>
    <property type="molecule type" value="Genomic_DNA"/>
</dbReference>
<gene>
    <name evidence="2" type="ORF">BINO364_LOCUS13316</name>
</gene>
<dbReference type="InterPro" id="IPR031942">
    <property type="entry name" value="DUF4774"/>
</dbReference>
<feature type="domain" description="DUF4774" evidence="1">
    <location>
        <begin position="39"/>
        <end position="87"/>
    </location>
</feature>
<dbReference type="Proteomes" id="UP000838878">
    <property type="component" value="Chromosome 7"/>
</dbReference>
<accession>A0A8J9VQG6</accession>
<evidence type="ECO:0000259" key="1">
    <source>
        <dbReference type="Pfam" id="PF15999"/>
    </source>
</evidence>
<proteinExistence type="predicted"/>
<reference evidence="2" key="1">
    <citation type="submission" date="2021-12" db="EMBL/GenBank/DDBJ databases">
        <authorList>
            <person name="Martin H S."/>
        </authorList>
    </citation>
    <scope>NUCLEOTIDE SEQUENCE</scope>
</reference>
<organism evidence="2 3">
    <name type="scientific">Brenthis ino</name>
    <name type="common">lesser marbled fritillary</name>
    <dbReference type="NCBI Taxonomy" id="405034"/>
    <lineage>
        <taxon>Eukaryota</taxon>
        <taxon>Metazoa</taxon>
        <taxon>Ecdysozoa</taxon>
        <taxon>Arthropoda</taxon>
        <taxon>Hexapoda</taxon>
        <taxon>Insecta</taxon>
        <taxon>Pterygota</taxon>
        <taxon>Neoptera</taxon>
        <taxon>Endopterygota</taxon>
        <taxon>Lepidoptera</taxon>
        <taxon>Glossata</taxon>
        <taxon>Ditrysia</taxon>
        <taxon>Papilionoidea</taxon>
        <taxon>Nymphalidae</taxon>
        <taxon>Heliconiinae</taxon>
        <taxon>Argynnini</taxon>
        <taxon>Brenthis</taxon>
    </lineage>
</organism>
<evidence type="ECO:0000313" key="2">
    <source>
        <dbReference type="EMBL" id="CAH0728053.1"/>
    </source>
</evidence>
<sequence>MKNRWEGPQKKNNEVYNYDGDKFVPYLQQDPTYIIDISPRALAVGGMHGVAISNPKSNVILRKGQVASIIHSPIATAIVGAGGIAHADAATQYIPFYGGAKGQYLEVKKDTQGSILSEKVVAEESISSENILKNSDESLLSKVLAANLQTLRSLSNNLLKLQNIGRKTGSLGNQEKTTFKSQLFSLGEAASNTIKLIDEIGEDIDVLFKRNATLVRKYDDNYDDDVGEEGISIDSPPNSDESYYDGKLIADAKPVGLAVVGDSGLAASRPKATAVAASGIAIARPIATAIAGINPAHLGIDYNVNQKEKNVRYKGKSV</sequence>
<feature type="non-terminal residue" evidence="2">
    <location>
        <position position="318"/>
    </location>
</feature>
<keyword evidence="3" id="KW-1185">Reference proteome</keyword>
<protein>
    <recommendedName>
        <fullName evidence="1">DUF4774 domain-containing protein</fullName>
    </recommendedName>
</protein>
<dbReference type="OrthoDB" id="8194084at2759"/>
<evidence type="ECO:0000313" key="3">
    <source>
        <dbReference type="Proteomes" id="UP000838878"/>
    </source>
</evidence>
<name>A0A8J9VQG6_9NEOP</name>
<dbReference type="Pfam" id="PF15999">
    <property type="entry name" value="DUF4774"/>
    <property type="match status" value="2"/>
</dbReference>
<feature type="domain" description="DUF4774" evidence="1">
    <location>
        <begin position="252"/>
        <end position="298"/>
    </location>
</feature>